<dbReference type="SUPFAM" id="SSF52777">
    <property type="entry name" value="CoA-dependent acyltransferases"/>
    <property type="match status" value="4"/>
</dbReference>
<evidence type="ECO:0000313" key="8">
    <source>
        <dbReference type="Proteomes" id="UP000578449"/>
    </source>
</evidence>
<dbReference type="InterPro" id="IPR036736">
    <property type="entry name" value="ACP-like_sf"/>
</dbReference>
<dbReference type="InterPro" id="IPR010060">
    <property type="entry name" value="NRPS_synth"/>
</dbReference>
<comment type="cofactor">
    <cofactor evidence="1">
        <name>pantetheine 4'-phosphate</name>
        <dbReference type="ChEBI" id="CHEBI:47942"/>
    </cofactor>
</comment>
<dbReference type="InterPro" id="IPR020806">
    <property type="entry name" value="PKS_PP-bd"/>
</dbReference>
<dbReference type="PROSITE" id="PS00455">
    <property type="entry name" value="AMP_BINDING"/>
    <property type="match status" value="1"/>
</dbReference>
<evidence type="ECO:0000256" key="4">
    <source>
        <dbReference type="ARBA" id="ARBA00022737"/>
    </source>
</evidence>
<dbReference type="GO" id="GO:0009366">
    <property type="term" value="C:enterobactin synthetase complex"/>
    <property type="evidence" value="ECO:0007669"/>
    <property type="project" value="TreeGrafter"/>
</dbReference>
<keyword evidence="3" id="KW-0597">Phosphoprotein</keyword>
<evidence type="ECO:0000256" key="2">
    <source>
        <dbReference type="ARBA" id="ARBA00022450"/>
    </source>
</evidence>
<dbReference type="Gene3D" id="1.10.1200.10">
    <property type="entry name" value="ACP-like"/>
    <property type="match status" value="1"/>
</dbReference>
<dbReference type="Pfam" id="PF00668">
    <property type="entry name" value="Condensation"/>
    <property type="match status" value="2"/>
</dbReference>
<dbReference type="PROSITE" id="PS00012">
    <property type="entry name" value="PHOSPHOPANTETHEINE"/>
    <property type="match status" value="1"/>
</dbReference>
<evidence type="ECO:0000256" key="1">
    <source>
        <dbReference type="ARBA" id="ARBA00001957"/>
    </source>
</evidence>
<dbReference type="InterPro" id="IPR000873">
    <property type="entry name" value="AMP-dep_synth/lig_dom"/>
</dbReference>
<dbReference type="Pfam" id="PF13193">
    <property type="entry name" value="AMP-binding_C"/>
    <property type="match status" value="1"/>
</dbReference>
<dbReference type="FunFam" id="2.30.38.10:FF:000001">
    <property type="entry name" value="Non-ribosomal peptide synthetase PvdI"/>
    <property type="match status" value="1"/>
</dbReference>
<evidence type="ECO:0000256" key="5">
    <source>
        <dbReference type="ARBA" id="ARBA00023194"/>
    </source>
</evidence>
<dbReference type="Pfam" id="PF00550">
    <property type="entry name" value="PP-binding"/>
    <property type="match status" value="1"/>
</dbReference>
<dbReference type="InterPro" id="IPR001242">
    <property type="entry name" value="Condensation_dom"/>
</dbReference>
<evidence type="ECO:0000313" key="7">
    <source>
        <dbReference type="EMBL" id="MBB5135503.1"/>
    </source>
</evidence>
<accession>A0A840PC53</accession>
<comment type="caution">
    <text evidence="7">The sequence shown here is derived from an EMBL/GenBank/DDBJ whole genome shotgun (WGS) entry which is preliminary data.</text>
</comment>
<keyword evidence="5" id="KW-0045">Antibiotic biosynthesis</keyword>
<dbReference type="GO" id="GO:0008610">
    <property type="term" value="P:lipid biosynthetic process"/>
    <property type="evidence" value="ECO:0007669"/>
    <property type="project" value="UniProtKB-ARBA"/>
</dbReference>
<organism evidence="7 8">
    <name type="scientific">Thermocatellispora tengchongensis</name>
    <dbReference type="NCBI Taxonomy" id="1073253"/>
    <lineage>
        <taxon>Bacteria</taxon>
        <taxon>Bacillati</taxon>
        <taxon>Actinomycetota</taxon>
        <taxon>Actinomycetes</taxon>
        <taxon>Streptosporangiales</taxon>
        <taxon>Streptosporangiaceae</taxon>
        <taxon>Thermocatellispora</taxon>
    </lineage>
</organism>
<dbReference type="GO" id="GO:0043041">
    <property type="term" value="P:amino acid activation for nonribosomal peptide biosynthetic process"/>
    <property type="evidence" value="ECO:0007669"/>
    <property type="project" value="TreeGrafter"/>
</dbReference>
<dbReference type="CDD" id="cd05930">
    <property type="entry name" value="A_NRPS"/>
    <property type="match status" value="1"/>
</dbReference>
<keyword evidence="4" id="KW-0677">Repeat</keyword>
<dbReference type="InterPro" id="IPR010071">
    <property type="entry name" value="AA_adenyl_dom"/>
</dbReference>
<dbReference type="Gene3D" id="3.30.300.30">
    <property type="match status" value="1"/>
</dbReference>
<proteinExistence type="predicted"/>
<dbReference type="GO" id="GO:0009239">
    <property type="term" value="P:enterobactin biosynthetic process"/>
    <property type="evidence" value="ECO:0007669"/>
    <property type="project" value="TreeGrafter"/>
</dbReference>
<dbReference type="Gene3D" id="3.30.559.10">
    <property type="entry name" value="Chloramphenicol acetyltransferase-like domain"/>
    <property type="match status" value="2"/>
</dbReference>
<protein>
    <submittedName>
        <fullName evidence="7">Amino acid adenylation domain-containing protein/non-ribosomal peptide synthase protein (TIGR01720 family)</fullName>
    </submittedName>
</protein>
<dbReference type="InterPro" id="IPR020845">
    <property type="entry name" value="AMP-binding_CS"/>
</dbReference>
<dbReference type="RefSeq" id="WP_345595916.1">
    <property type="nucleotide sequence ID" value="NZ_BAABIX010000002.1"/>
</dbReference>
<dbReference type="GO" id="GO:0005829">
    <property type="term" value="C:cytosol"/>
    <property type="evidence" value="ECO:0007669"/>
    <property type="project" value="TreeGrafter"/>
</dbReference>
<keyword evidence="8" id="KW-1185">Reference proteome</keyword>
<dbReference type="Gene3D" id="3.30.559.30">
    <property type="entry name" value="Nonribosomal peptide synthetase, condensation domain"/>
    <property type="match status" value="2"/>
</dbReference>
<gene>
    <name evidence="7" type="ORF">HNP84_005247</name>
</gene>
<dbReference type="SMART" id="SM00823">
    <property type="entry name" value="PKS_PP"/>
    <property type="match status" value="1"/>
</dbReference>
<dbReference type="SUPFAM" id="SSF56801">
    <property type="entry name" value="Acetyl-CoA synthetase-like"/>
    <property type="match status" value="1"/>
</dbReference>
<dbReference type="Proteomes" id="UP000578449">
    <property type="component" value="Unassembled WGS sequence"/>
</dbReference>
<dbReference type="Gene3D" id="2.30.38.10">
    <property type="entry name" value="Luciferase, Domain 3"/>
    <property type="match status" value="1"/>
</dbReference>
<dbReference type="Gene3D" id="3.40.50.980">
    <property type="match status" value="2"/>
</dbReference>
<reference evidence="7 8" key="1">
    <citation type="submission" date="2020-08" db="EMBL/GenBank/DDBJ databases">
        <title>Genomic Encyclopedia of Type Strains, Phase IV (KMG-IV): sequencing the most valuable type-strain genomes for metagenomic binning, comparative biology and taxonomic classification.</title>
        <authorList>
            <person name="Goeker M."/>
        </authorList>
    </citation>
    <scope>NUCLEOTIDE SEQUENCE [LARGE SCALE GENOMIC DNA]</scope>
    <source>
        <strain evidence="7 8">DSM 45615</strain>
    </source>
</reference>
<name>A0A840PC53_9ACTN</name>
<evidence type="ECO:0000256" key="3">
    <source>
        <dbReference type="ARBA" id="ARBA00022553"/>
    </source>
</evidence>
<dbReference type="NCBIfam" id="TIGR01720">
    <property type="entry name" value="NRPS-para261"/>
    <property type="match status" value="1"/>
</dbReference>
<sequence length="1536" mass="163698">MHQRSAASLPMSTAQSEMWLAQQMDPGAWAYSVAQYFEVRGGLDVALLERAAHRTVADIESLRVRVLPGDDEARLAIHDLAGFDFPVIDLRAAGDPRAEAERIMHEDLRTPFDLTRAPLFRSIVFVAGPELYFWYHRCHHLALDGYGAALFAARTAEHYNALAGTGPAPQEVFPPLAEAAAEEAAYVESARFREDRAFWRERCAGMQGAVSLARQPAVAAGGLVRSTGALGPGVAAGLSAAARTARTGWTAAVIAGAAGFLHRMTGAEDVVLGLAVTGRGTPSLRRLPCTQSDVLPLRLDVRPGMPFAELVGQTSRRVREVLRHQRYRSAFLRRDLEAMGLAGRWAGLEINVMPFEQELTFGGHRAVVHNLLNGPVEDLALTVWGPSASGGMRVDADADENLYTGEDLRAHRMRFERFLGEAVAGPDLPLDRLELTWPEERRLLLTGWNDTARATGVDDLVAEVRRHAATTPHAVAVADDETSLGYAELAGRASALSRRLVAAGARRGSVVAILAGRGSAVATAMLGILGAGAAFLPLDPAVPRRAEAVLADSGAAVLLCDTAHRDLAARLAASAGAAPAVVALDDAADPMDDLAPLTGGPGDLAYVLFTSGSTGRPKGAMVARGGMVNHLLAKAEDLKLTADDSVVQNAPLTFDISIWQLLAPLLVGGRARVVDDACAADPERLFGIVERERITTLEMVPSLLRAALETFDSGAPAPSLEALRWMLVTGEALPPSLCARWLDRFPHVPMVNAYGPTECSDDVTHALITRPLAPGEPVTIGHPIRNTRLYVLDGRLRPVPPGMPGELYVGGAGLGWGYVRDPVRTATAFVPDPFSGRPGARLYRTGDRARHRPDGSLEFLGRTDHQVKIRGQRIELGEVESALRALPGVRDAVASVVDGPGGAPVLAGYLVGPEEVAGLRGMLAEALPEAMIPAALVRLDALPLTPNGKVDRKALPAPDFAAATGRPPGNERERLLRDIFQQVLGVPSVGVEDSFFDLGGNSISSIQLVNRARREGLVLTPREVFQHRTVAELARVARTGAAAAREHPDAGIGPVPLTPAVHALAEAGGPIDGFHQTVHLTTPPSLTEAALTAALQALLDHHDALRLKLDRGPSWRLHVRPRGAVRAERCLTVVADDGEDAARPAREAEAARARLAPGEGIMLQAVWLNRGPRRSGHLALVLHHLAVDGLSWQILLPDLVTACRSPGDARLEPVGTLYRTYAGLLHRAALDPARAAELPLWSGILQAADPPLGPRPLDPRRDTARTVRTLAVTLSPGQTAPLLDAVPSAFHAVTEDVLLTALGVAFAHWRRTGGVLVEVEGHGREPLGAEVDLSRTAGWFTSQFPVRLEPAVDDWEELWSGGPAAGRALKRVKEQLRALPGNGIGFGLLRHLNPETAATLSALPVPQVGFNYLGRIADPPGFAAAGWSLSGTGELVDGLDPEAPVRHVLAVNAMTRETPAGPRLTAVWSWPSQLLAEERVREVAGLWVRALDALTAHAESPDAGGHTASDFGLRGLDQDEIDEFEAEFQTEWGSGT</sequence>
<evidence type="ECO:0000259" key="6">
    <source>
        <dbReference type="PROSITE" id="PS50075"/>
    </source>
</evidence>
<dbReference type="GO" id="GO:0031177">
    <property type="term" value="F:phosphopantetheine binding"/>
    <property type="evidence" value="ECO:0007669"/>
    <property type="project" value="InterPro"/>
</dbReference>
<feature type="domain" description="Carrier" evidence="6">
    <location>
        <begin position="967"/>
        <end position="1041"/>
    </location>
</feature>
<dbReference type="GO" id="GO:0047527">
    <property type="term" value="F:2,3-dihydroxybenzoate-serine ligase activity"/>
    <property type="evidence" value="ECO:0007669"/>
    <property type="project" value="TreeGrafter"/>
</dbReference>
<dbReference type="InterPro" id="IPR025110">
    <property type="entry name" value="AMP-bd_C"/>
</dbReference>
<dbReference type="InterPro" id="IPR045851">
    <property type="entry name" value="AMP-bd_C_sf"/>
</dbReference>
<dbReference type="InterPro" id="IPR009081">
    <property type="entry name" value="PP-bd_ACP"/>
</dbReference>
<dbReference type="Pfam" id="PF00501">
    <property type="entry name" value="AMP-binding"/>
    <property type="match status" value="1"/>
</dbReference>
<dbReference type="PROSITE" id="PS50075">
    <property type="entry name" value="CARRIER"/>
    <property type="match status" value="1"/>
</dbReference>
<dbReference type="PANTHER" id="PTHR45527">
    <property type="entry name" value="NONRIBOSOMAL PEPTIDE SYNTHETASE"/>
    <property type="match status" value="1"/>
</dbReference>
<dbReference type="NCBIfam" id="TIGR01733">
    <property type="entry name" value="AA-adenyl-dom"/>
    <property type="match status" value="1"/>
</dbReference>
<keyword evidence="2" id="KW-0596">Phosphopantetheine</keyword>
<dbReference type="SUPFAM" id="SSF47336">
    <property type="entry name" value="ACP-like"/>
    <property type="match status" value="1"/>
</dbReference>
<dbReference type="FunFam" id="1.10.1200.10:FF:000005">
    <property type="entry name" value="Nonribosomal peptide synthetase 1"/>
    <property type="match status" value="1"/>
</dbReference>
<dbReference type="InterPro" id="IPR023213">
    <property type="entry name" value="CAT-like_dom_sf"/>
</dbReference>
<dbReference type="EMBL" id="JACHGN010000011">
    <property type="protein sequence ID" value="MBB5135503.1"/>
    <property type="molecule type" value="Genomic_DNA"/>
</dbReference>
<dbReference type="PANTHER" id="PTHR45527:SF1">
    <property type="entry name" value="FATTY ACID SYNTHASE"/>
    <property type="match status" value="1"/>
</dbReference>
<dbReference type="InterPro" id="IPR006162">
    <property type="entry name" value="Ppantetheine_attach_site"/>
</dbReference>